<keyword evidence="2" id="KW-1185">Reference proteome</keyword>
<name>A0A839N6I9_9MICO</name>
<reference evidence="1 2" key="1">
    <citation type="submission" date="2020-08" db="EMBL/GenBank/DDBJ databases">
        <title>Sequencing the genomes of 1000 actinobacteria strains.</title>
        <authorList>
            <person name="Klenk H.-P."/>
        </authorList>
    </citation>
    <scope>NUCLEOTIDE SEQUENCE [LARGE SCALE GENOMIC DNA]</scope>
    <source>
        <strain evidence="1 2">DSM 105369</strain>
    </source>
</reference>
<proteinExistence type="predicted"/>
<sequence>MAWRRKIPETDFVRLQRWCESKVAPHLRHEVRIECHIRGTHVTLCESRPNWGGDGGWRHRKFFQLRYDEEERLWRLYSYAWRTGRWWRYRRRPVYESGSMARTLAEVDFNSERIFQPDRF</sequence>
<organism evidence="1 2">
    <name type="scientific">Flexivirga oryzae</name>
    <dbReference type="NCBI Taxonomy" id="1794944"/>
    <lineage>
        <taxon>Bacteria</taxon>
        <taxon>Bacillati</taxon>
        <taxon>Actinomycetota</taxon>
        <taxon>Actinomycetes</taxon>
        <taxon>Micrococcales</taxon>
        <taxon>Dermacoccaceae</taxon>
        <taxon>Flexivirga</taxon>
    </lineage>
</organism>
<dbReference type="AlphaFoldDB" id="A0A839N6I9"/>
<evidence type="ECO:0000313" key="1">
    <source>
        <dbReference type="EMBL" id="MBB2892887.1"/>
    </source>
</evidence>
<gene>
    <name evidence="1" type="ORF">FHU39_002905</name>
</gene>
<evidence type="ECO:0008006" key="3">
    <source>
        <dbReference type="Google" id="ProtNLM"/>
    </source>
</evidence>
<dbReference type="Proteomes" id="UP000559182">
    <property type="component" value="Unassembled WGS sequence"/>
</dbReference>
<dbReference type="Pfam" id="PF11225">
    <property type="entry name" value="DUF3024"/>
    <property type="match status" value="1"/>
</dbReference>
<protein>
    <recommendedName>
        <fullName evidence="3">DUF3024 domain-containing protein</fullName>
    </recommendedName>
</protein>
<dbReference type="RefSeq" id="WP_183321277.1">
    <property type="nucleotide sequence ID" value="NZ_JACHVQ010000002.1"/>
</dbReference>
<accession>A0A839N6I9</accession>
<dbReference type="EMBL" id="JACHVQ010000002">
    <property type="protein sequence ID" value="MBB2892887.1"/>
    <property type="molecule type" value="Genomic_DNA"/>
</dbReference>
<dbReference type="InterPro" id="IPR021388">
    <property type="entry name" value="DUF3024"/>
</dbReference>
<evidence type="ECO:0000313" key="2">
    <source>
        <dbReference type="Proteomes" id="UP000559182"/>
    </source>
</evidence>
<comment type="caution">
    <text evidence="1">The sequence shown here is derived from an EMBL/GenBank/DDBJ whole genome shotgun (WGS) entry which is preliminary data.</text>
</comment>